<comment type="similarity">
    <text evidence="1">Belongs to the WD repeat MET30/SCONB/SCON-2 family.</text>
</comment>
<gene>
    <name evidence="3" type="ORF">EV356DRAFT_509237</name>
</gene>
<sequence length="624" mass="70206">MLADLPFELLAHIVAHLSTARAVRALSLTCRTLKEFVDQEAWRIFTHSRFPSISTPGLWKEAAHVLTTLSRNWDRRSLVARYLEPNGAITTLPTGNQIQRWKRPQGQSMGYQPRIESFTEWIGPKWIDQKELLAWSAGTELVLRIQQTTQRAARQWRRAASDSHRLFCQNRWFTFKSPDTSEGRDDITSLKLLRPWQCDVESVIGEVQHVILGRANGDLRRLEFNLTSPSAPYQQVYATRRQSVLSIDVSPSSSPLLASCLGDSRVTLYNVYNDKTFNEPISETTLSNSQPNSRLWSTKFLSDTCLAVGTGPSRNPLSIYDVTPTGIRQYSTRKLDQLSLEYSAECTWPSSTSVYAVTPLPSSSVASALPGEVFLSGAFDGRIRLHDLRSPNAAEQSYFDGADESAIYSLATVGRERLAAGTARHSMVKFFDLRVDGGRVYHYIDALAQERKNRNDKLRSSDVIARFTDEATESGFKNLDGGAGWNLFLNPREMHAAPGRGHSTWSSRRAVESPVYSLSMPSTYSPTLFAGVENALVQLDFASVLDRHPDPTHATSMKFDATGDVDIRQTWNRKSDVLNLGMYEQMNGINAETLRLKVQKSLQSKDWEVRPNGLDERWRDSSEL</sequence>
<feature type="domain" description="F-box" evidence="2">
    <location>
        <begin position="1"/>
        <end position="45"/>
    </location>
</feature>
<evidence type="ECO:0000313" key="3">
    <source>
        <dbReference type="EMBL" id="KAF2230291.1"/>
    </source>
</evidence>
<dbReference type="InterPro" id="IPR036047">
    <property type="entry name" value="F-box-like_dom_sf"/>
</dbReference>
<evidence type="ECO:0000256" key="1">
    <source>
        <dbReference type="ARBA" id="ARBA00007968"/>
    </source>
</evidence>
<evidence type="ECO:0000259" key="2">
    <source>
        <dbReference type="PROSITE" id="PS50181"/>
    </source>
</evidence>
<dbReference type="SMART" id="SM00256">
    <property type="entry name" value="FBOX"/>
    <property type="match status" value="1"/>
</dbReference>
<dbReference type="InterPro" id="IPR001810">
    <property type="entry name" value="F-box_dom"/>
</dbReference>
<dbReference type="SMART" id="SM00320">
    <property type="entry name" value="WD40"/>
    <property type="match status" value="2"/>
</dbReference>
<dbReference type="EMBL" id="ML991844">
    <property type="protein sequence ID" value="KAF2230291.1"/>
    <property type="molecule type" value="Genomic_DNA"/>
</dbReference>
<dbReference type="Pfam" id="PF12937">
    <property type="entry name" value="F-box-like"/>
    <property type="match status" value="1"/>
</dbReference>
<reference evidence="3" key="1">
    <citation type="journal article" date="2020" name="Stud. Mycol.">
        <title>101 Dothideomycetes genomes: a test case for predicting lifestyles and emergence of pathogens.</title>
        <authorList>
            <person name="Haridas S."/>
            <person name="Albert R."/>
            <person name="Binder M."/>
            <person name="Bloem J."/>
            <person name="Labutti K."/>
            <person name="Salamov A."/>
            <person name="Andreopoulos B."/>
            <person name="Baker S."/>
            <person name="Barry K."/>
            <person name="Bills G."/>
            <person name="Bluhm B."/>
            <person name="Cannon C."/>
            <person name="Castanera R."/>
            <person name="Culley D."/>
            <person name="Daum C."/>
            <person name="Ezra D."/>
            <person name="Gonzalez J."/>
            <person name="Henrissat B."/>
            <person name="Kuo A."/>
            <person name="Liang C."/>
            <person name="Lipzen A."/>
            <person name="Lutzoni F."/>
            <person name="Magnuson J."/>
            <person name="Mondo S."/>
            <person name="Nolan M."/>
            <person name="Ohm R."/>
            <person name="Pangilinan J."/>
            <person name="Park H.-J."/>
            <person name="Ramirez L."/>
            <person name="Alfaro M."/>
            <person name="Sun H."/>
            <person name="Tritt A."/>
            <person name="Yoshinaga Y."/>
            <person name="Zwiers L.-H."/>
            <person name="Turgeon B."/>
            <person name="Goodwin S."/>
            <person name="Spatafora J."/>
            <person name="Crous P."/>
            <person name="Grigoriev I."/>
        </authorList>
    </citation>
    <scope>NUCLEOTIDE SEQUENCE</scope>
    <source>
        <strain evidence="3">Tuck. ex Michener</strain>
    </source>
</reference>
<keyword evidence="4" id="KW-1185">Reference proteome</keyword>
<accession>A0A6A6GXG7</accession>
<dbReference type="AlphaFoldDB" id="A0A6A6GXG7"/>
<dbReference type="OrthoDB" id="1259151at2759"/>
<proteinExistence type="inferred from homology"/>
<dbReference type="Gene3D" id="2.130.10.10">
    <property type="entry name" value="YVTN repeat-like/Quinoprotein amine dehydrogenase"/>
    <property type="match status" value="1"/>
</dbReference>
<dbReference type="SUPFAM" id="SSF81383">
    <property type="entry name" value="F-box domain"/>
    <property type="match status" value="1"/>
</dbReference>
<dbReference type="PROSITE" id="PS50181">
    <property type="entry name" value="FBOX"/>
    <property type="match status" value="1"/>
</dbReference>
<dbReference type="InterPro" id="IPR001680">
    <property type="entry name" value="WD40_rpt"/>
</dbReference>
<protein>
    <recommendedName>
        <fullName evidence="2">F-box domain-containing protein</fullName>
    </recommendedName>
</protein>
<dbReference type="SUPFAM" id="SSF50978">
    <property type="entry name" value="WD40 repeat-like"/>
    <property type="match status" value="1"/>
</dbReference>
<dbReference type="InterPro" id="IPR015943">
    <property type="entry name" value="WD40/YVTN_repeat-like_dom_sf"/>
</dbReference>
<name>A0A6A6GXG7_VIRVR</name>
<dbReference type="Proteomes" id="UP000800092">
    <property type="component" value="Unassembled WGS sequence"/>
</dbReference>
<dbReference type="InterPro" id="IPR036322">
    <property type="entry name" value="WD40_repeat_dom_sf"/>
</dbReference>
<organism evidence="3 4">
    <name type="scientific">Viridothelium virens</name>
    <name type="common">Speckled blister lichen</name>
    <name type="synonym">Trypethelium virens</name>
    <dbReference type="NCBI Taxonomy" id="1048519"/>
    <lineage>
        <taxon>Eukaryota</taxon>
        <taxon>Fungi</taxon>
        <taxon>Dikarya</taxon>
        <taxon>Ascomycota</taxon>
        <taxon>Pezizomycotina</taxon>
        <taxon>Dothideomycetes</taxon>
        <taxon>Dothideomycetes incertae sedis</taxon>
        <taxon>Trypetheliales</taxon>
        <taxon>Trypetheliaceae</taxon>
        <taxon>Viridothelium</taxon>
    </lineage>
</organism>
<evidence type="ECO:0000313" key="4">
    <source>
        <dbReference type="Proteomes" id="UP000800092"/>
    </source>
</evidence>